<protein>
    <recommendedName>
        <fullName evidence="3">YqzH-like protein</fullName>
    </recommendedName>
</protein>
<proteinExistence type="predicted"/>
<dbReference type="RefSeq" id="WP_209402730.1">
    <property type="nucleotide sequence ID" value="NZ_JAGIYQ010000002.1"/>
</dbReference>
<organism evidence="1 2">
    <name type="scientific">Gottfriedia endophytica</name>
    <dbReference type="NCBI Taxonomy" id="2820819"/>
    <lineage>
        <taxon>Bacteria</taxon>
        <taxon>Bacillati</taxon>
        <taxon>Bacillota</taxon>
        <taxon>Bacilli</taxon>
        <taxon>Bacillales</taxon>
        <taxon>Bacillaceae</taxon>
        <taxon>Gottfriedia</taxon>
    </lineage>
</organism>
<reference evidence="1" key="1">
    <citation type="submission" date="2021-04" db="EMBL/GenBank/DDBJ databases">
        <title>Genome seq and assembly of Bacillus sp.</title>
        <authorList>
            <person name="Chhetri G."/>
        </authorList>
    </citation>
    <scope>NUCLEOTIDE SEQUENCE</scope>
    <source>
        <strain evidence="1">RG28</strain>
    </source>
</reference>
<name>A0A940SHU9_9BACI</name>
<dbReference type="Pfam" id="PF14164">
    <property type="entry name" value="YqzH"/>
    <property type="match status" value="1"/>
</dbReference>
<comment type="caution">
    <text evidence="1">The sequence shown here is derived from an EMBL/GenBank/DDBJ whole genome shotgun (WGS) entry which is preliminary data.</text>
</comment>
<sequence length="63" mass="7473">MDVQFIKHMIKRNLIQYGGEHKDLITEEALNELSQQVLHEHEQNNTPLHEAVNDIIYDYITNK</sequence>
<dbReference type="AlphaFoldDB" id="A0A940SHU9"/>
<evidence type="ECO:0000313" key="1">
    <source>
        <dbReference type="EMBL" id="MBP0724325.1"/>
    </source>
</evidence>
<evidence type="ECO:0000313" key="2">
    <source>
        <dbReference type="Proteomes" id="UP000682134"/>
    </source>
</evidence>
<dbReference type="InterPro" id="IPR025546">
    <property type="entry name" value="YqzH"/>
</dbReference>
<keyword evidence="2" id="KW-1185">Reference proteome</keyword>
<gene>
    <name evidence="1" type="ORF">J5Y03_03890</name>
</gene>
<evidence type="ECO:0008006" key="3">
    <source>
        <dbReference type="Google" id="ProtNLM"/>
    </source>
</evidence>
<dbReference type="Proteomes" id="UP000682134">
    <property type="component" value="Unassembled WGS sequence"/>
</dbReference>
<accession>A0A940SHU9</accession>
<dbReference type="EMBL" id="JAGIYQ010000002">
    <property type="protein sequence ID" value="MBP0724325.1"/>
    <property type="molecule type" value="Genomic_DNA"/>
</dbReference>